<evidence type="ECO:0000313" key="2">
    <source>
        <dbReference type="Proteomes" id="UP001148614"/>
    </source>
</evidence>
<gene>
    <name evidence="1" type="ORF">NPX13_g748</name>
</gene>
<name>A0A9W8TQU5_9PEZI</name>
<accession>A0A9W8TQU5</accession>
<proteinExistence type="predicted"/>
<dbReference type="AlphaFoldDB" id="A0A9W8TQU5"/>
<comment type="caution">
    <text evidence="1">The sequence shown here is derived from an EMBL/GenBank/DDBJ whole genome shotgun (WGS) entry which is preliminary data.</text>
</comment>
<protein>
    <submittedName>
        <fullName evidence="1">Uncharacterized protein</fullName>
    </submittedName>
</protein>
<reference evidence="1" key="1">
    <citation type="submission" date="2022-07" db="EMBL/GenBank/DDBJ databases">
        <title>Genome Sequence of Xylaria arbuscula.</title>
        <authorList>
            <person name="Buettner E."/>
        </authorList>
    </citation>
    <scope>NUCLEOTIDE SEQUENCE</scope>
    <source>
        <strain evidence="1">VT107</strain>
    </source>
</reference>
<organism evidence="1 2">
    <name type="scientific">Xylaria arbuscula</name>
    <dbReference type="NCBI Taxonomy" id="114810"/>
    <lineage>
        <taxon>Eukaryota</taxon>
        <taxon>Fungi</taxon>
        <taxon>Dikarya</taxon>
        <taxon>Ascomycota</taxon>
        <taxon>Pezizomycotina</taxon>
        <taxon>Sordariomycetes</taxon>
        <taxon>Xylariomycetidae</taxon>
        <taxon>Xylariales</taxon>
        <taxon>Xylariaceae</taxon>
        <taxon>Xylaria</taxon>
    </lineage>
</organism>
<keyword evidence="2" id="KW-1185">Reference proteome</keyword>
<dbReference type="Proteomes" id="UP001148614">
    <property type="component" value="Unassembled WGS sequence"/>
</dbReference>
<sequence length="72" mass="7919">MVAARRFRCRYYSKEYGDAVHTAARFFRISQACGGAVGQYWSLVREALTKPDGFFEGASVGKTVAGAGQMVY</sequence>
<evidence type="ECO:0000313" key="1">
    <source>
        <dbReference type="EMBL" id="KAJ3579818.1"/>
    </source>
</evidence>
<dbReference type="EMBL" id="JANPWZ010000054">
    <property type="protein sequence ID" value="KAJ3579818.1"/>
    <property type="molecule type" value="Genomic_DNA"/>
</dbReference>